<keyword evidence="3" id="KW-1133">Transmembrane helix</keyword>
<dbReference type="PANTHER" id="PTHR44196">
    <property type="entry name" value="DEHYDROGENASE/REDUCTASE SDR FAMILY MEMBER 7B"/>
    <property type="match status" value="1"/>
</dbReference>
<comment type="similarity">
    <text evidence="1">Belongs to the short-chain dehydrogenases/reductases (SDR) family.</text>
</comment>
<evidence type="ECO:0000313" key="5">
    <source>
        <dbReference type="Proteomes" id="UP000314985"/>
    </source>
</evidence>
<accession>A0A4X1SS72</accession>
<dbReference type="GO" id="GO:0016491">
    <property type="term" value="F:oxidoreductase activity"/>
    <property type="evidence" value="ECO:0007669"/>
    <property type="project" value="UniProtKB-KW"/>
</dbReference>
<keyword evidence="3" id="KW-0812">Transmembrane</keyword>
<sequence>MSLHGESCGLRATRAGRRVPGPSASSLTARLCSSRRSLLKARAMDLITSTATLPLLFGCVGVFGLLKLLQWLRTRAYVRDAVVVITGATSGLGRAPTPSWGEVRPGSEVGRACLGRHRPSAPLLSTVEPPDKPSSLCPGGSSLFSCTKRMLTKRGAPAVLDSARRS</sequence>
<proteinExistence type="inferred from homology"/>
<dbReference type="Proteomes" id="UP000314985">
    <property type="component" value="Chromosome 12"/>
</dbReference>
<dbReference type="AlphaFoldDB" id="A0A4X1SS72"/>
<dbReference type="Ensembl" id="ENSSSCT00070006177.1">
    <property type="protein sequence ID" value="ENSSSCP00070005043.1"/>
    <property type="gene ID" value="ENSSSCG00070003279.1"/>
</dbReference>
<organism evidence="4 5">
    <name type="scientific">Sus scrofa</name>
    <name type="common">Pig</name>
    <dbReference type="NCBI Taxonomy" id="9823"/>
    <lineage>
        <taxon>Eukaryota</taxon>
        <taxon>Metazoa</taxon>
        <taxon>Chordata</taxon>
        <taxon>Craniata</taxon>
        <taxon>Vertebrata</taxon>
        <taxon>Euteleostomi</taxon>
        <taxon>Mammalia</taxon>
        <taxon>Eutheria</taxon>
        <taxon>Laurasiatheria</taxon>
        <taxon>Artiodactyla</taxon>
        <taxon>Suina</taxon>
        <taxon>Suidae</taxon>
        <taxon>Sus</taxon>
    </lineage>
</organism>
<name>A0A4X1SS72_PIG</name>
<evidence type="ECO:0008006" key="6">
    <source>
        <dbReference type="Google" id="ProtNLM"/>
    </source>
</evidence>
<evidence type="ECO:0000313" key="4">
    <source>
        <dbReference type="Ensembl" id="ENSSSCP00070005043.1"/>
    </source>
</evidence>
<dbReference type="PANTHER" id="PTHR44196:SF1">
    <property type="entry name" value="DEHYDROGENASE_REDUCTASE SDR FAMILY MEMBER 7B"/>
    <property type="match status" value="1"/>
</dbReference>
<protein>
    <recommendedName>
        <fullName evidence="6">Dehydrogenase/reductase SDR family member 7B</fullName>
    </recommendedName>
</protein>
<keyword evidence="3" id="KW-0472">Membrane</keyword>
<evidence type="ECO:0000256" key="3">
    <source>
        <dbReference type="SAM" id="Phobius"/>
    </source>
</evidence>
<reference evidence="4 5" key="1">
    <citation type="submission" date="2017-08" db="EMBL/GenBank/DDBJ databases">
        <title>USMARCv1.0.</title>
        <authorList>
            <person name="Hannum G.I."/>
            <person name="Koren S."/>
            <person name="Schroeder S.G."/>
            <person name="Chin S.C."/>
            <person name="Nonneman D.J."/>
            <person name="Becker S.A."/>
            <person name="Rosen B.D."/>
            <person name="Bickhart D.M."/>
            <person name="Putnam N.H."/>
            <person name="Green R.E."/>
            <person name="Tuggle C.K."/>
            <person name="Liu H."/>
            <person name="Rohrer G.A."/>
            <person name="Warr A."/>
            <person name="Hall R."/>
            <person name="Kim K."/>
            <person name="Hume D.A."/>
            <person name="Talbot R."/>
            <person name="Chow W."/>
            <person name="Howe K."/>
            <person name="Schwartz A.S."/>
            <person name="Watson M."/>
            <person name="Archibald A.L."/>
            <person name="Phillippy A.M."/>
            <person name="Smith T.P.L."/>
        </authorList>
    </citation>
    <scope>NUCLEOTIDE SEQUENCE [LARGE SCALE GENOMIC DNA]</scope>
</reference>
<keyword evidence="2" id="KW-0560">Oxidoreductase</keyword>
<feature type="transmembrane region" description="Helical" evidence="3">
    <location>
        <begin position="46"/>
        <end position="69"/>
    </location>
</feature>
<reference evidence="4" key="2">
    <citation type="submission" date="2025-08" db="UniProtKB">
        <authorList>
            <consortium name="Ensembl"/>
        </authorList>
    </citation>
    <scope>IDENTIFICATION</scope>
</reference>
<evidence type="ECO:0000256" key="1">
    <source>
        <dbReference type="ARBA" id="ARBA00006484"/>
    </source>
</evidence>
<evidence type="ECO:0000256" key="2">
    <source>
        <dbReference type="ARBA" id="ARBA00023002"/>
    </source>
</evidence>